<evidence type="ECO:0000313" key="12">
    <source>
        <dbReference type="EMBL" id="CAL5139078.1"/>
    </source>
</evidence>
<evidence type="ECO:0000256" key="3">
    <source>
        <dbReference type="ARBA" id="ARBA00022679"/>
    </source>
</evidence>
<dbReference type="SUPFAM" id="SSF81891">
    <property type="entry name" value="Poly A polymerase C-terminal region-like"/>
    <property type="match status" value="1"/>
</dbReference>
<dbReference type="Gene3D" id="3.30.460.10">
    <property type="entry name" value="Beta Polymerase, domain 2"/>
    <property type="match status" value="1"/>
</dbReference>
<sequence length="513" mass="59195">MLSAFAHNTNNFWSLSKIVLFPKRLPSYFTERYLYRAFGTWPTPVVVANHPMEPHVTPVDLSAFPSVWKRENVILHKLFGKHGYELRIAGGAVRDILLGTNPHDIDYATNATPTQMNEMFLKENIRTLNRNGEAHGTVTVRIEDKVNFEITTLRVDSEPDGRHTKVLFTDDWGLDAARRDLTVNSMFLGFDMDSLPEISESDTHQSMDSARPVTGRIYDYFDGQNDLKDRRVRFVGDAAARIKEDYLRILRYFRFYGRLSKSPDYDVHDPDTLKAISDNAKGLSRIAGERCWMELRQILLYPSTPTILRRMAHVGVLSYLGLPSSPNFTEMDQLWNRGILATSPNSATCLASLLADLDQIDTLNNRLRLSNFEVSILGYIVKHREKCINLKKTDALEFYQRELLLSKMAEGKFRPVLTEVMKYVAMDPDLYQQWMSWEPQKFPVKGQILQEKWGIPSRSMHRYMFALRTQWVDSNCKMTADELLTDENRALIEVHPIVTEPSPTRSHPKRARR</sequence>
<evidence type="ECO:0000256" key="6">
    <source>
        <dbReference type="ARBA" id="ARBA00022723"/>
    </source>
</evidence>
<name>A0AAV2TW16_CALDB</name>
<dbReference type="InterPro" id="IPR032828">
    <property type="entry name" value="PolyA_RNA-bd"/>
</dbReference>
<evidence type="ECO:0000256" key="1">
    <source>
        <dbReference type="ARBA" id="ARBA00001946"/>
    </source>
</evidence>
<keyword evidence="4" id="KW-0819">tRNA processing</keyword>
<feature type="domain" description="Poly A polymerase head" evidence="10">
    <location>
        <begin position="86"/>
        <end position="233"/>
    </location>
</feature>
<dbReference type="GO" id="GO:0000049">
    <property type="term" value="F:tRNA binding"/>
    <property type="evidence" value="ECO:0007669"/>
    <property type="project" value="TreeGrafter"/>
</dbReference>
<keyword evidence="3 9" id="KW-0808">Transferase</keyword>
<feature type="domain" description="tRNA nucleotidyltransferase/poly(A) polymerase RNA and SrmB- binding" evidence="11">
    <location>
        <begin position="269"/>
        <end position="320"/>
    </location>
</feature>
<dbReference type="InterPro" id="IPR002646">
    <property type="entry name" value="PolA_pol_head_dom"/>
</dbReference>
<evidence type="ECO:0000256" key="2">
    <source>
        <dbReference type="ARBA" id="ARBA00007265"/>
    </source>
</evidence>
<dbReference type="SUPFAM" id="SSF81301">
    <property type="entry name" value="Nucleotidyltransferase"/>
    <property type="match status" value="1"/>
</dbReference>
<evidence type="ECO:0000259" key="11">
    <source>
        <dbReference type="Pfam" id="PF12627"/>
    </source>
</evidence>
<dbReference type="Pfam" id="PF12627">
    <property type="entry name" value="PolyA_pol_RNAbd"/>
    <property type="match status" value="1"/>
</dbReference>
<gene>
    <name evidence="12" type="ORF">CDAUBV1_LOCUS14125</name>
</gene>
<dbReference type="CDD" id="cd05398">
    <property type="entry name" value="NT_ClassII-CCAase"/>
    <property type="match status" value="1"/>
</dbReference>
<dbReference type="InterPro" id="IPR050264">
    <property type="entry name" value="Bact_CCA-adding_enz_type3_sf"/>
</dbReference>
<dbReference type="InterPro" id="IPR043519">
    <property type="entry name" value="NT_sf"/>
</dbReference>
<keyword evidence="5" id="KW-0548">Nucleotidyltransferase</keyword>
<proteinExistence type="inferred from homology"/>
<comment type="similarity">
    <text evidence="2 9">Belongs to the tRNA nucleotidyltransferase/poly(A) polymerase family.</text>
</comment>
<comment type="cofactor">
    <cofactor evidence="1">
        <name>Mg(2+)</name>
        <dbReference type="ChEBI" id="CHEBI:18420"/>
    </cofactor>
</comment>
<comment type="caution">
    <text evidence="12">The sequence shown here is derived from an EMBL/GenBank/DDBJ whole genome shotgun (WGS) entry which is preliminary data.</text>
</comment>
<dbReference type="GO" id="GO:0046872">
    <property type="term" value="F:metal ion binding"/>
    <property type="evidence" value="ECO:0007669"/>
    <property type="project" value="UniProtKB-KW"/>
</dbReference>
<dbReference type="GO" id="GO:0001680">
    <property type="term" value="P:tRNA 3'-terminal CCA addition"/>
    <property type="evidence" value="ECO:0007669"/>
    <property type="project" value="TreeGrafter"/>
</dbReference>
<dbReference type="AlphaFoldDB" id="A0AAV2TW16"/>
<dbReference type="GO" id="GO:0000166">
    <property type="term" value="F:nucleotide binding"/>
    <property type="evidence" value="ECO:0007669"/>
    <property type="project" value="UniProtKB-KW"/>
</dbReference>
<dbReference type="GO" id="GO:0016779">
    <property type="term" value="F:nucleotidyltransferase activity"/>
    <property type="evidence" value="ECO:0007669"/>
    <property type="project" value="UniProtKB-KW"/>
</dbReference>
<evidence type="ECO:0000259" key="10">
    <source>
        <dbReference type="Pfam" id="PF01743"/>
    </source>
</evidence>
<keyword evidence="7" id="KW-0547">Nucleotide-binding</keyword>
<accession>A0AAV2TW16</accession>
<protein>
    <submittedName>
        <fullName evidence="12">Uncharacterized protein</fullName>
    </submittedName>
</protein>
<dbReference type="PANTHER" id="PTHR46173">
    <property type="entry name" value="CCA TRNA NUCLEOTIDYLTRANSFERASE 1, MITOCHONDRIAL"/>
    <property type="match status" value="1"/>
</dbReference>
<evidence type="ECO:0000256" key="9">
    <source>
        <dbReference type="RuleBase" id="RU003953"/>
    </source>
</evidence>
<dbReference type="GO" id="GO:1990180">
    <property type="term" value="P:mitochondrial tRNA 3'-end processing"/>
    <property type="evidence" value="ECO:0007669"/>
    <property type="project" value="TreeGrafter"/>
</dbReference>
<dbReference type="Gene3D" id="1.10.3090.10">
    <property type="entry name" value="cca-adding enzyme, domain 2"/>
    <property type="match status" value="1"/>
</dbReference>
<dbReference type="GO" id="GO:0005739">
    <property type="term" value="C:mitochondrion"/>
    <property type="evidence" value="ECO:0007669"/>
    <property type="project" value="TreeGrafter"/>
</dbReference>
<evidence type="ECO:0000256" key="5">
    <source>
        <dbReference type="ARBA" id="ARBA00022695"/>
    </source>
</evidence>
<keyword evidence="8" id="KW-0460">Magnesium</keyword>
<evidence type="ECO:0000313" key="13">
    <source>
        <dbReference type="Proteomes" id="UP001497525"/>
    </source>
</evidence>
<dbReference type="EMBL" id="CAXLJL010000589">
    <property type="protein sequence ID" value="CAL5139078.1"/>
    <property type="molecule type" value="Genomic_DNA"/>
</dbReference>
<dbReference type="Pfam" id="PF01743">
    <property type="entry name" value="PolyA_pol"/>
    <property type="match status" value="1"/>
</dbReference>
<keyword evidence="9" id="KW-0694">RNA-binding</keyword>
<keyword evidence="6" id="KW-0479">Metal-binding</keyword>
<dbReference type="PANTHER" id="PTHR46173:SF1">
    <property type="entry name" value="CCA TRNA NUCLEOTIDYLTRANSFERASE 1, MITOCHONDRIAL"/>
    <property type="match status" value="1"/>
</dbReference>
<evidence type="ECO:0000256" key="8">
    <source>
        <dbReference type="ARBA" id="ARBA00022842"/>
    </source>
</evidence>
<evidence type="ECO:0000256" key="4">
    <source>
        <dbReference type="ARBA" id="ARBA00022694"/>
    </source>
</evidence>
<dbReference type="Proteomes" id="UP001497525">
    <property type="component" value="Unassembled WGS sequence"/>
</dbReference>
<organism evidence="12 13">
    <name type="scientific">Calicophoron daubneyi</name>
    <name type="common">Rumen fluke</name>
    <name type="synonym">Paramphistomum daubneyi</name>
    <dbReference type="NCBI Taxonomy" id="300641"/>
    <lineage>
        <taxon>Eukaryota</taxon>
        <taxon>Metazoa</taxon>
        <taxon>Spiralia</taxon>
        <taxon>Lophotrochozoa</taxon>
        <taxon>Platyhelminthes</taxon>
        <taxon>Trematoda</taxon>
        <taxon>Digenea</taxon>
        <taxon>Plagiorchiida</taxon>
        <taxon>Pronocephalata</taxon>
        <taxon>Paramphistomoidea</taxon>
        <taxon>Paramphistomidae</taxon>
        <taxon>Calicophoron</taxon>
    </lineage>
</organism>
<reference evidence="12" key="1">
    <citation type="submission" date="2024-06" db="EMBL/GenBank/DDBJ databases">
        <authorList>
            <person name="Liu X."/>
            <person name="Lenzi L."/>
            <person name="Haldenby T S."/>
            <person name="Uol C."/>
        </authorList>
    </citation>
    <scope>NUCLEOTIDE SEQUENCE</scope>
</reference>
<evidence type="ECO:0000256" key="7">
    <source>
        <dbReference type="ARBA" id="ARBA00022741"/>
    </source>
</evidence>